<dbReference type="AlphaFoldDB" id="A0A9J6RNX7"/>
<dbReference type="Pfam" id="PF01863">
    <property type="entry name" value="YgjP-like"/>
    <property type="match status" value="1"/>
</dbReference>
<feature type="domain" description="YgjP-like metallopeptidase" evidence="1">
    <location>
        <begin position="93"/>
        <end position="149"/>
    </location>
</feature>
<dbReference type="Proteomes" id="UP001069090">
    <property type="component" value="Unassembled WGS sequence"/>
</dbReference>
<gene>
    <name evidence="2" type="ORF">O0V09_11785</name>
</gene>
<name>A0A9J6RNX7_9GAMM</name>
<evidence type="ECO:0000313" key="2">
    <source>
        <dbReference type="EMBL" id="MCZ0865888.1"/>
    </source>
</evidence>
<dbReference type="CDD" id="cd07344">
    <property type="entry name" value="M48_yhfN_like"/>
    <property type="match status" value="1"/>
</dbReference>
<dbReference type="InterPro" id="IPR053136">
    <property type="entry name" value="UTP_pyrophosphatase-like"/>
</dbReference>
<keyword evidence="3" id="KW-1185">Reference proteome</keyword>
<comment type="caution">
    <text evidence="2">The sequence shown here is derived from an EMBL/GenBank/DDBJ whole genome shotgun (WGS) entry which is preliminary data.</text>
</comment>
<evidence type="ECO:0000259" key="1">
    <source>
        <dbReference type="Pfam" id="PF01863"/>
    </source>
</evidence>
<dbReference type="RefSeq" id="WP_258332035.1">
    <property type="nucleotide sequence ID" value="NZ_JAPTGG010000009.1"/>
</dbReference>
<dbReference type="Gene3D" id="3.30.2010.10">
    <property type="entry name" value="Metalloproteases ('zincins'), catalytic domain"/>
    <property type="match status" value="1"/>
</dbReference>
<proteinExistence type="predicted"/>
<accession>A0A9J6RNX7</accession>
<sequence>MSIRKYLGHYPPQIIQQVEALLAQGRLADMLLSRYPKVHTVANNQQLRSYVQAIKTQYLKKSSPLSKVVYDGNLHVLHNALGMHSSVSRVQGGRLKSKNEIRISAVFKNVPEPFLKMIAVHELAHLKESDHNKAFYRLCNYMLPDYQQLEFDTRLYLVQLELNGPLY</sequence>
<dbReference type="InterPro" id="IPR002725">
    <property type="entry name" value="YgjP-like_metallopeptidase"/>
</dbReference>
<dbReference type="EMBL" id="JAPTGG010000009">
    <property type="protein sequence ID" value="MCZ0865888.1"/>
    <property type="molecule type" value="Genomic_DNA"/>
</dbReference>
<reference evidence="2 3" key="1">
    <citation type="submission" date="2022-12" db="EMBL/GenBank/DDBJ databases">
        <title>Dasania phycosphaerae sp. nov., isolated from particulate material of the south coast of Korea.</title>
        <authorList>
            <person name="Jiang Y."/>
        </authorList>
    </citation>
    <scope>NUCLEOTIDE SEQUENCE [LARGE SCALE GENOMIC DNA]</scope>
    <source>
        <strain evidence="2 3">GY-19</strain>
    </source>
</reference>
<dbReference type="PANTHER" id="PTHR30399:SF1">
    <property type="entry name" value="UTP PYROPHOSPHATASE"/>
    <property type="match status" value="1"/>
</dbReference>
<dbReference type="PANTHER" id="PTHR30399">
    <property type="entry name" value="UNCHARACTERIZED PROTEIN YGJP"/>
    <property type="match status" value="1"/>
</dbReference>
<evidence type="ECO:0000313" key="3">
    <source>
        <dbReference type="Proteomes" id="UP001069090"/>
    </source>
</evidence>
<organism evidence="2 3">
    <name type="scientific">Dasania phycosphaerae</name>
    <dbReference type="NCBI Taxonomy" id="2950436"/>
    <lineage>
        <taxon>Bacteria</taxon>
        <taxon>Pseudomonadati</taxon>
        <taxon>Pseudomonadota</taxon>
        <taxon>Gammaproteobacteria</taxon>
        <taxon>Cellvibrionales</taxon>
        <taxon>Spongiibacteraceae</taxon>
        <taxon>Dasania</taxon>
    </lineage>
</organism>
<protein>
    <submittedName>
        <fullName evidence="2">DUF45 domain-containing protein</fullName>
    </submittedName>
</protein>